<feature type="compositionally biased region" description="Basic and acidic residues" evidence="7">
    <location>
        <begin position="123"/>
        <end position="133"/>
    </location>
</feature>
<feature type="region of interest" description="Disordered" evidence="7">
    <location>
        <begin position="182"/>
        <end position="269"/>
    </location>
</feature>
<dbReference type="Gene3D" id="1.10.287.3510">
    <property type="match status" value="1"/>
</dbReference>
<dbReference type="PANTHER" id="PTHR34583">
    <property type="entry name" value="ANTIPORTER SUBUNIT MNHC2-RELATED"/>
    <property type="match status" value="1"/>
</dbReference>
<keyword evidence="4 8" id="KW-0812">Transmembrane</keyword>
<keyword evidence="5 8" id="KW-1133">Transmembrane helix</keyword>
<evidence type="ECO:0000313" key="9">
    <source>
        <dbReference type="EMBL" id="GAA3968713.1"/>
    </source>
</evidence>
<feature type="region of interest" description="Disordered" evidence="7">
    <location>
        <begin position="123"/>
        <end position="155"/>
    </location>
</feature>
<comment type="similarity">
    <text evidence="2">Belongs to the CPA3 antiporters (TC 2.A.63) subunit C family.</text>
</comment>
<dbReference type="EMBL" id="BAAAZW010000011">
    <property type="protein sequence ID" value="GAA3968713.1"/>
    <property type="molecule type" value="Genomic_DNA"/>
</dbReference>
<feature type="compositionally biased region" description="Acidic residues" evidence="7">
    <location>
        <begin position="185"/>
        <end position="204"/>
    </location>
</feature>
<keyword evidence="6 8" id="KW-0472">Membrane</keyword>
<keyword evidence="10" id="KW-1185">Reference proteome</keyword>
<dbReference type="Proteomes" id="UP001418444">
    <property type="component" value="Unassembled WGS sequence"/>
</dbReference>
<evidence type="ECO:0000256" key="2">
    <source>
        <dbReference type="ARBA" id="ARBA00010388"/>
    </source>
</evidence>
<evidence type="ECO:0000313" key="10">
    <source>
        <dbReference type="Proteomes" id="UP001418444"/>
    </source>
</evidence>
<evidence type="ECO:0000256" key="6">
    <source>
        <dbReference type="ARBA" id="ARBA00023136"/>
    </source>
</evidence>
<evidence type="ECO:0000256" key="4">
    <source>
        <dbReference type="ARBA" id="ARBA00022692"/>
    </source>
</evidence>
<dbReference type="InterPro" id="IPR050601">
    <property type="entry name" value="CPA3_antiporter_subunitC"/>
</dbReference>
<dbReference type="InterPro" id="IPR039428">
    <property type="entry name" value="NUOK/Mnh_C1-like"/>
</dbReference>
<evidence type="ECO:0008006" key="11">
    <source>
        <dbReference type="Google" id="ProtNLM"/>
    </source>
</evidence>
<feature type="compositionally biased region" description="Basic and acidic residues" evidence="7">
    <location>
        <begin position="233"/>
        <end position="248"/>
    </location>
</feature>
<evidence type="ECO:0000256" key="3">
    <source>
        <dbReference type="ARBA" id="ARBA00022475"/>
    </source>
</evidence>
<proteinExistence type="inferred from homology"/>
<feature type="transmembrane region" description="Helical" evidence="8">
    <location>
        <begin position="30"/>
        <end position="51"/>
    </location>
</feature>
<gene>
    <name evidence="9" type="ORF">GCM10022231_32220</name>
</gene>
<organism evidence="9 10">
    <name type="scientific">Gordonia caeni</name>
    <dbReference type="NCBI Taxonomy" id="1007097"/>
    <lineage>
        <taxon>Bacteria</taxon>
        <taxon>Bacillati</taxon>
        <taxon>Actinomycetota</taxon>
        <taxon>Actinomycetes</taxon>
        <taxon>Mycobacteriales</taxon>
        <taxon>Gordoniaceae</taxon>
        <taxon>Gordonia</taxon>
    </lineage>
</organism>
<dbReference type="RefSeq" id="WP_344785536.1">
    <property type="nucleotide sequence ID" value="NZ_BAAAZW010000011.1"/>
</dbReference>
<dbReference type="PANTHER" id="PTHR34583:SF2">
    <property type="entry name" value="ANTIPORTER SUBUNIT MNHC2-RELATED"/>
    <property type="match status" value="1"/>
</dbReference>
<feature type="compositionally biased region" description="Acidic residues" evidence="7">
    <location>
        <begin position="211"/>
        <end position="232"/>
    </location>
</feature>
<accession>A0ABP7PQA8</accession>
<protein>
    <recommendedName>
        <fullName evidence="11">Na(+)/H(+) antiporter subunit C</fullName>
    </recommendedName>
</protein>
<evidence type="ECO:0000256" key="1">
    <source>
        <dbReference type="ARBA" id="ARBA00004651"/>
    </source>
</evidence>
<sequence length="269" mass="28832">MTANLGLLIVAGVLGATGVYLLMERSLVRMLLGLLLVGNGVNILIVTLSGPPGRPPVRGAESVGATGDADPLAQAMVLTAIVITMGVAAFVLAMTYRLFVINRQDDDLEDDSEDVKLLKGSLKDFPDRDRSDDPETGADTLAGDLFDSHGNPLTPEEFAAAHRGVIETDLMPEDAAVIVRLPEFSPDEMPDEDEDEDYDGDEADGDRVDGDWDDDTVDLEPSTPDEDGDYIDEPPRQSDHQQDDDPHDTVPGTDPPDDPESPDEPGGKP</sequence>
<evidence type="ECO:0000256" key="7">
    <source>
        <dbReference type="SAM" id="MobiDB-lite"/>
    </source>
</evidence>
<feature type="transmembrane region" description="Helical" evidence="8">
    <location>
        <begin position="71"/>
        <end position="93"/>
    </location>
</feature>
<dbReference type="Pfam" id="PF00420">
    <property type="entry name" value="Oxidored_q2"/>
    <property type="match status" value="1"/>
</dbReference>
<name>A0ABP7PQA8_9ACTN</name>
<feature type="transmembrane region" description="Helical" evidence="8">
    <location>
        <begin position="6"/>
        <end position="23"/>
    </location>
</feature>
<comment type="caution">
    <text evidence="9">The sequence shown here is derived from an EMBL/GenBank/DDBJ whole genome shotgun (WGS) entry which is preliminary data.</text>
</comment>
<keyword evidence="3" id="KW-1003">Cell membrane</keyword>
<dbReference type="NCBIfam" id="NF005929">
    <property type="entry name" value="PRK07946.1"/>
    <property type="match status" value="1"/>
</dbReference>
<evidence type="ECO:0000256" key="5">
    <source>
        <dbReference type="ARBA" id="ARBA00022989"/>
    </source>
</evidence>
<reference evidence="10" key="1">
    <citation type="journal article" date="2019" name="Int. J. Syst. Evol. Microbiol.">
        <title>The Global Catalogue of Microorganisms (GCM) 10K type strain sequencing project: providing services to taxonomists for standard genome sequencing and annotation.</title>
        <authorList>
            <consortium name="The Broad Institute Genomics Platform"/>
            <consortium name="The Broad Institute Genome Sequencing Center for Infectious Disease"/>
            <person name="Wu L."/>
            <person name="Ma J."/>
        </authorList>
    </citation>
    <scope>NUCLEOTIDE SEQUENCE [LARGE SCALE GENOMIC DNA]</scope>
    <source>
        <strain evidence="10">JCM 16923</strain>
    </source>
</reference>
<comment type="subcellular location">
    <subcellularLocation>
        <location evidence="1">Cell membrane</location>
        <topology evidence="1">Multi-pass membrane protein</topology>
    </subcellularLocation>
</comment>
<evidence type="ECO:0000256" key="8">
    <source>
        <dbReference type="SAM" id="Phobius"/>
    </source>
</evidence>